<evidence type="ECO:0000313" key="9">
    <source>
        <dbReference type="EMBL" id="OEO29307.1"/>
    </source>
</evidence>
<dbReference type="AlphaFoldDB" id="A0A1E5XL41"/>
<evidence type="ECO:0000259" key="8">
    <source>
        <dbReference type="Pfam" id="PF01850"/>
    </source>
</evidence>
<evidence type="ECO:0000256" key="7">
    <source>
        <dbReference type="ARBA" id="ARBA00038093"/>
    </source>
</evidence>
<accession>A0A1E5XL41</accession>
<evidence type="ECO:0000313" key="10">
    <source>
        <dbReference type="Proteomes" id="UP000095463"/>
    </source>
</evidence>
<sequence>MDEGFLNWLIVTLPRTHMSSVSVFEIEQGICKLERAGARARAEVMRQWLGRLLEQFNGTRMLPMDAEVAREAGRLSDWALARGVHPGTADIMIAATATTHGLVLLTHNLKHFVPLEIDAIDPSTLPG</sequence>
<dbReference type="GO" id="GO:0046872">
    <property type="term" value="F:metal ion binding"/>
    <property type="evidence" value="ECO:0007669"/>
    <property type="project" value="UniProtKB-KW"/>
</dbReference>
<evidence type="ECO:0000256" key="3">
    <source>
        <dbReference type="ARBA" id="ARBA00022722"/>
    </source>
</evidence>
<dbReference type="GO" id="GO:0004518">
    <property type="term" value="F:nuclease activity"/>
    <property type="evidence" value="ECO:0007669"/>
    <property type="project" value="UniProtKB-KW"/>
</dbReference>
<comment type="caution">
    <text evidence="9">The sequence shown here is derived from an EMBL/GenBank/DDBJ whole genome shotgun (WGS) entry which is preliminary data.</text>
</comment>
<dbReference type="PANTHER" id="PTHR33653">
    <property type="entry name" value="RIBONUCLEASE VAPC2"/>
    <property type="match status" value="1"/>
</dbReference>
<dbReference type="InterPro" id="IPR029060">
    <property type="entry name" value="PIN-like_dom_sf"/>
</dbReference>
<dbReference type="EMBL" id="LAJE02000292">
    <property type="protein sequence ID" value="OEO29307.1"/>
    <property type="molecule type" value="Genomic_DNA"/>
</dbReference>
<reference evidence="9 10" key="1">
    <citation type="journal article" date="2015" name="Genome Announc.">
        <title>Genome Assemblies of Three Soil-Associated Devosia species: D. insulae, D. limi, and D. soli.</title>
        <authorList>
            <person name="Hassan Y.I."/>
            <person name="Lepp D."/>
            <person name="Zhou T."/>
        </authorList>
    </citation>
    <scope>NUCLEOTIDE SEQUENCE [LARGE SCALE GENOMIC DNA]</scope>
    <source>
        <strain evidence="9 10">DS-56</strain>
    </source>
</reference>
<dbReference type="InterPro" id="IPR050556">
    <property type="entry name" value="Type_II_TA_system_RNase"/>
</dbReference>
<dbReference type="Gene3D" id="3.40.50.1010">
    <property type="entry name" value="5'-nuclease"/>
    <property type="match status" value="1"/>
</dbReference>
<keyword evidence="2" id="KW-1277">Toxin-antitoxin system</keyword>
<evidence type="ECO:0000256" key="5">
    <source>
        <dbReference type="ARBA" id="ARBA00022801"/>
    </source>
</evidence>
<comment type="cofactor">
    <cofactor evidence="1">
        <name>Mg(2+)</name>
        <dbReference type="ChEBI" id="CHEBI:18420"/>
    </cofactor>
</comment>
<gene>
    <name evidence="9" type="ORF">VW23_026300</name>
</gene>
<dbReference type="SUPFAM" id="SSF88723">
    <property type="entry name" value="PIN domain-like"/>
    <property type="match status" value="1"/>
</dbReference>
<evidence type="ECO:0000256" key="2">
    <source>
        <dbReference type="ARBA" id="ARBA00022649"/>
    </source>
</evidence>
<dbReference type="Pfam" id="PF01850">
    <property type="entry name" value="PIN"/>
    <property type="match status" value="1"/>
</dbReference>
<keyword evidence="5" id="KW-0378">Hydrolase</keyword>
<name>A0A1E5XL41_9HYPH</name>
<keyword evidence="3" id="KW-0540">Nuclease</keyword>
<evidence type="ECO:0000256" key="1">
    <source>
        <dbReference type="ARBA" id="ARBA00001946"/>
    </source>
</evidence>
<organism evidence="9 10">
    <name type="scientific">Devosia insulae DS-56</name>
    <dbReference type="NCBI Taxonomy" id="1116389"/>
    <lineage>
        <taxon>Bacteria</taxon>
        <taxon>Pseudomonadati</taxon>
        <taxon>Pseudomonadota</taxon>
        <taxon>Alphaproteobacteria</taxon>
        <taxon>Hyphomicrobiales</taxon>
        <taxon>Devosiaceae</taxon>
        <taxon>Devosia</taxon>
    </lineage>
</organism>
<keyword evidence="4" id="KW-0479">Metal-binding</keyword>
<dbReference type="Proteomes" id="UP000095463">
    <property type="component" value="Unassembled WGS sequence"/>
</dbReference>
<comment type="similarity">
    <text evidence="7">Belongs to the PINc/VapC protein family.</text>
</comment>
<dbReference type="InterPro" id="IPR002716">
    <property type="entry name" value="PIN_dom"/>
</dbReference>
<keyword evidence="10" id="KW-1185">Reference proteome</keyword>
<protein>
    <recommendedName>
        <fullName evidence="8">PIN domain-containing protein</fullName>
    </recommendedName>
</protein>
<evidence type="ECO:0000256" key="6">
    <source>
        <dbReference type="ARBA" id="ARBA00022842"/>
    </source>
</evidence>
<proteinExistence type="inferred from homology"/>
<keyword evidence="6" id="KW-0460">Magnesium</keyword>
<evidence type="ECO:0000256" key="4">
    <source>
        <dbReference type="ARBA" id="ARBA00022723"/>
    </source>
</evidence>
<dbReference type="PANTHER" id="PTHR33653:SF1">
    <property type="entry name" value="RIBONUCLEASE VAPC2"/>
    <property type="match status" value="1"/>
</dbReference>
<feature type="domain" description="PIN" evidence="8">
    <location>
        <begin position="14"/>
        <end position="108"/>
    </location>
</feature>
<dbReference type="GO" id="GO:0016787">
    <property type="term" value="F:hydrolase activity"/>
    <property type="evidence" value="ECO:0007669"/>
    <property type="project" value="UniProtKB-KW"/>
</dbReference>